<dbReference type="PANTHER" id="PTHR12967">
    <property type="entry name" value="PROTEIN SHQ1 HOMOLOG"/>
    <property type="match status" value="1"/>
</dbReference>
<dbReference type="GO" id="GO:0051082">
    <property type="term" value="F:unfolded protein binding"/>
    <property type="evidence" value="ECO:0007669"/>
    <property type="project" value="TreeGrafter"/>
</dbReference>
<dbReference type="GeneID" id="66077720"/>
<reference evidence="3" key="1">
    <citation type="journal article" date="2021" name="Genome Biol. Evol.">
        <title>The assembled and annotated genome of the fairy-ring fungus Marasmius oreades.</title>
        <authorList>
            <person name="Hiltunen M."/>
            <person name="Ament-Velasquez S.L."/>
            <person name="Johannesson H."/>
        </authorList>
    </citation>
    <scope>NUCLEOTIDE SEQUENCE</scope>
    <source>
        <strain evidence="3">03SP1</strain>
    </source>
</reference>
<dbReference type="AlphaFoldDB" id="A0A9P7URZ3"/>
<evidence type="ECO:0000313" key="4">
    <source>
        <dbReference type="Proteomes" id="UP001049176"/>
    </source>
</evidence>
<proteinExistence type="inferred from homology"/>
<dbReference type="InterPro" id="IPR007052">
    <property type="entry name" value="CS_dom"/>
</dbReference>
<dbReference type="Proteomes" id="UP001049176">
    <property type="component" value="Chromosome 5"/>
</dbReference>
<keyword evidence="4" id="KW-1185">Reference proteome</keyword>
<evidence type="ECO:0000313" key="3">
    <source>
        <dbReference type="EMBL" id="KAG7092282.1"/>
    </source>
</evidence>
<accession>A0A9P7URZ3</accession>
<dbReference type="PANTHER" id="PTHR12967:SF0">
    <property type="entry name" value="PROTEIN SHQ1 HOMOLOG"/>
    <property type="match status" value="1"/>
</dbReference>
<dbReference type="CDD" id="cd06463">
    <property type="entry name" value="p23_like"/>
    <property type="match status" value="1"/>
</dbReference>
<dbReference type="KEGG" id="more:E1B28_008644"/>
<organism evidence="3 4">
    <name type="scientific">Marasmius oreades</name>
    <name type="common">fairy-ring Marasmius</name>
    <dbReference type="NCBI Taxonomy" id="181124"/>
    <lineage>
        <taxon>Eukaryota</taxon>
        <taxon>Fungi</taxon>
        <taxon>Dikarya</taxon>
        <taxon>Basidiomycota</taxon>
        <taxon>Agaricomycotina</taxon>
        <taxon>Agaricomycetes</taxon>
        <taxon>Agaricomycetidae</taxon>
        <taxon>Agaricales</taxon>
        <taxon>Marasmiineae</taxon>
        <taxon>Marasmiaceae</taxon>
        <taxon>Marasmius</taxon>
    </lineage>
</organism>
<evidence type="ECO:0000259" key="2">
    <source>
        <dbReference type="PROSITE" id="PS51203"/>
    </source>
</evidence>
<comment type="similarity">
    <text evidence="1">Belongs to the SHQ1 family.</text>
</comment>
<dbReference type="InterPro" id="IPR007009">
    <property type="entry name" value="Shq1_C"/>
</dbReference>
<sequence>MITPRFTCSQTAESVVISIYCPSVRAADVEIHVDKTLVSVHINPYFLRLNLSHSLQEDDASSAQYDPGSGYLTITLTKHVHGQHFEDLDLLAKLLAPRPVLPPKQPIIELLDRDEAAEADLSSQTQELAVDDEEQQELLEAARNDWQLPQEVLEPTPLKLTPQCYYGFLDMYSGYFTNVSYTENEVNELGVDAERCTPEDRRPKRILHEDEKWDSEHYMADFAEDEYIQELIKWRHPHTEGPVDPKFAEKENAMMLNLPRKEYLPSQRQTHNLYLTLLTVLFAYAYDSRTTQHDPTPESAWTLCTLVPAFSALDPGPYTSTVWDPSSAFHREEIAAVFIPSYRRSLSFPLYRSFALAQKCRDDVAKFIARGKRTVLKCLLEMKNILDHHEVYYVYSKIWLDDYCVWIQTHASDEMLSRLASAVETTEIQKTSIGWHLDQIEAIVHNIQIERNMDSDDADSDDE</sequence>
<dbReference type="Pfam" id="PF04925">
    <property type="entry name" value="SHQ1"/>
    <property type="match status" value="1"/>
</dbReference>
<comment type="caution">
    <text evidence="3">The sequence shown here is derived from an EMBL/GenBank/DDBJ whole genome shotgun (WGS) entry which is preliminary data.</text>
</comment>
<dbReference type="SUPFAM" id="SSF49764">
    <property type="entry name" value="HSP20-like chaperones"/>
    <property type="match status" value="1"/>
</dbReference>
<dbReference type="Gene3D" id="2.60.40.790">
    <property type="match status" value="1"/>
</dbReference>
<dbReference type="PROSITE" id="PS51203">
    <property type="entry name" value="CS"/>
    <property type="match status" value="1"/>
</dbReference>
<dbReference type="Pfam" id="PF21413">
    <property type="entry name" value="SHQ1-like_CS"/>
    <property type="match status" value="1"/>
</dbReference>
<gene>
    <name evidence="3" type="ORF">E1B28_008644</name>
</gene>
<dbReference type="RefSeq" id="XP_043008752.1">
    <property type="nucleotide sequence ID" value="XM_043153468.1"/>
</dbReference>
<dbReference type="GO" id="GO:0005654">
    <property type="term" value="C:nucleoplasm"/>
    <property type="evidence" value="ECO:0007669"/>
    <property type="project" value="TreeGrafter"/>
</dbReference>
<dbReference type="EMBL" id="CM032185">
    <property type="protein sequence ID" value="KAG7092282.1"/>
    <property type="molecule type" value="Genomic_DNA"/>
</dbReference>
<protein>
    <recommendedName>
        <fullName evidence="2">CS domain-containing protein</fullName>
    </recommendedName>
</protein>
<dbReference type="GO" id="GO:0005737">
    <property type="term" value="C:cytoplasm"/>
    <property type="evidence" value="ECO:0007669"/>
    <property type="project" value="TreeGrafter"/>
</dbReference>
<dbReference type="InterPro" id="IPR008978">
    <property type="entry name" value="HSP20-like_chaperone"/>
</dbReference>
<dbReference type="GO" id="GO:0000493">
    <property type="term" value="P:box H/ACA snoRNP assembly"/>
    <property type="evidence" value="ECO:0007669"/>
    <property type="project" value="InterPro"/>
</dbReference>
<dbReference type="InterPro" id="IPR039742">
    <property type="entry name" value="Shq1"/>
</dbReference>
<dbReference type="InterPro" id="IPR048696">
    <property type="entry name" value="SHQ1-like_CS"/>
</dbReference>
<evidence type="ECO:0000256" key="1">
    <source>
        <dbReference type="ARBA" id="ARBA00005607"/>
    </source>
</evidence>
<dbReference type="OrthoDB" id="73639at2759"/>
<feature type="domain" description="CS" evidence="2">
    <location>
        <begin position="1"/>
        <end position="89"/>
    </location>
</feature>
<name>A0A9P7URZ3_9AGAR</name>